<keyword evidence="4" id="KW-1185">Reference proteome</keyword>
<organism evidence="3 4">
    <name type="scientific">Punica granatum</name>
    <name type="common">Pomegranate</name>
    <dbReference type="NCBI Taxonomy" id="22663"/>
    <lineage>
        <taxon>Eukaryota</taxon>
        <taxon>Viridiplantae</taxon>
        <taxon>Streptophyta</taxon>
        <taxon>Embryophyta</taxon>
        <taxon>Tracheophyta</taxon>
        <taxon>Spermatophyta</taxon>
        <taxon>Magnoliopsida</taxon>
        <taxon>eudicotyledons</taxon>
        <taxon>Gunneridae</taxon>
        <taxon>Pentapetalae</taxon>
        <taxon>rosids</taxon>
        <taxon>malvids</taxon>
        <taxon>Myrtales</taxon>
        <taxon>Lythraceae</taxon>
        <taxon>Punica</taxon>
    </lineage>
</organism>
<reference evidence="3 4" key="1">
    <citation type="submission" date="2017-11" db="EMBL/GenBank/DDBJ databases">
        <title>De-novo sequencing of pomegranate (Punica granatum L.) genome.</title>
        <authorList>
            <person name="Akparov Z."/>
            <person name="Amiraslanov A."/>
            <person name="Hajiyeva S."/>
            <person name="Abbasov M."/>
            <person name="Kaur K."/>
            <person name="Hamwieh A."/>
            <person name="Solovyev V."/>
            <person name="Salamov A."/>
            <person name="Braich B."/>
            <person name="Kosarev P."/>
            <person name="Mahmoud A."/>
            <person name="Hajiyev E."/>
            <person name="Babayeva S."/>
            <person name="Izzatullayeva V."/>
            <person name="Mammadov A."/>
            <person name="Mammadov A."/>
            <person name="Sharifova S."/>
            <person name="Ojaghi J."/>
            <person name="Eynullazada K."/>
            <person name="Bayramov B."/>
            <person name="Abdulazimova A."/>
            <person name="Shahmuradov I."/>
        </authorList>
    </citation>
    <scope>NUCLEOTIDE SEQUENCE [LARGE SCALE GENOMIC DNA]</scope>
    <source>
        <strain evidence="4">cv. AG2017</strain>
        <tissue evidence="3">Leaf</tissue>
    </source>
</reference>
<accession>A0A2I0JPZ6</accession>
<comment type="caution">
    <text evidence="3">The sequence shown here is derived from an EMBL/GenBank/DDBJ whole genome shotgun (WGS) entry which is preliminary data.</text>
</comment>
<dbReference type="GO" id="GO:0048046">
    <property type="term" value="C:apoplast"/>
    <property type="evidence" value="ECO:0007669"/>
    <property type="project" value="TreeGrafter"/>
</dbReference>
<gene>
    <name evidence="3" type="ORF">CRG98_021240</name>
</gene>
<dbReference type="EMBL" id="PGOL01001401">
    <property type="protein sequence ID" value="PKI58365.1"/>
    <property type="molecule type" value="Genomic_DNA"/>
</dbReference>
<feature type="compositionally biased region" description="Basic residues" evidence="1">
    <location>
        <begin position="49"/>
        <end position="60"/>
    </location>
</feature>
<evidence type="ECO:0000256" key="1">
    <source>
        <dbReference type="SAM" id="MobiDB-lite"/>
    </source>
</evidence>
<dbReference type="AlphaFoldDB" id="A0A2I0JPZ6"/>
<dbReference type="PANTHER" id="PTHR35301">
    <property type="entry name" value="CLAVATA3/ESR (CLE)-RELATED PROTEIN 41-RELATED"/>
    <property type="match status" value="1"/>
</dbReference>
<dbReference type="GO" id="GO:0033612">
    <property type="term" value="F:receptor serine/threonine kinase binding"/>
    <property type="evidence" value="ECO:0007669"/>
    <property type="project" value="InterPro"/>
</dbReference>
<dbReference type="InterPro" id="IPR037495">
    <property type="entry name" value="CLE41/42/44"/>
</dbReference>
<keyword evidence="2" id="KW-0812">Transmembrane</keyword>
<protein>
    <submittedName>
        <fullName evidence="3">Uncharacterized protein</fullName>
    </submittedName>
</protein>
<proteinExistence type="predicted"/>
<feature type="region of interest" description="Disordered" evidence="1">
    <location>
        <begin position="37"/>
        <end position="129"/>
    </location>
</feature>
<feature type="transmembrane region" description="Helical" evidence="2">
    <location>
        <begin position="12"/>
        <end position="31"/>
    </location>
</feature>
<evidence type="ECO:0000256" key="2">
    <source>
        <dbReference type="SAM" id="Phobius"/>
    </source>
</evidence>
<feature type="compositionally biased region" description="Polar residues" evidence="1">
    <location>
        <begin position="64"/>
        <end position="73"/>
    </location>
</feature>
<evidence type="ECO:0000313" key="4">
    <source>
        <dbReference type="Proteomes" id="UP000233551"/>
    </source>
</evidence>
<evidence type="ECO:0000313" key="3">
    <source>
        <dbReference type="EMBL" id="PKI58365.1"/>
    </source>
</evidence>
<dbReference type="GO" id="GO:0010089">
    <property type="term" value="P:xylem development"/>
    <property type="evidence" value="ECO:0007669"/>
    <property type="project" value="InterPro"/>
</dbReference>
<dbReference type="PANTHER" id="PTHR35301:SF6">
    <property type="entry name" value="CLAVATA3_ESR (CLE)-RELATED PROTEIN 42"/>
    <property type="match status" value="1"/>
</dbReference>
<sequence>MAIEEGTLSPNTSSLISLLLLLFLISIPLSMEEKEESLPITGGRIDSNHHRRTGARRHRLMVGTANSPPTSRSGLPHVSLAGTVRGRRNGRGREGPRVRRRSPSLPWQDKIFNASEHEVPSGPNPISNR</sequence>
<dbReference type="Proteomes" id="UP000233551">
    <property type="component" value="Unassembled WGS sequence"/>
</dbReference>
<name>A0A2I0JPZ6_PUNGR</name>
<keyword evidence="2" id="KW-1133">Transmembrane helix</keyword>
<keyword evidence="2" id="KW-0472">Membrane</keyword>